<dbReference type="RefSeq" id="WP_007467367.1">
    <property type="nucleotide sequence ID" value="NZ_KI391954.1"/>
</dbReference>
<name>E5XLQ3_SEGRC</name>
<organism evidence="2 3">
    <name type="scientific">Segniliparus rugosus (strain ATCC BAA-974 / DSM 45345 / CCUG 50838 / CIP 108380 / JCM 13579 / CDC 945)</name>
    <dbReference type="NCBI Taxonomy" id="679197"/>
    <lineage>
        <taxon>Bacteria</taxon>
        <taxon>Bacillati</taxon>
        <taxon>Actinomycetota</taxon>
        <taxon>Actinomycetes</taxon>
        <taxon>Mycobacteriales</taxon>
        <taxon>Segniliparaceae</taxon>
        <taxon>Segniliparus</taxon>
    </lineage>
</organism>
<dbReference type="HOGENOM" id="CLU_368375_0_0_11"/>
<feature type="compositionally biased region" description="Low complexity" evidence="1">
    <location>
        <begin position="236"/>
        <end position="256"/>
    </location>
</feature>
<proteinExistence type="predicted"/>
<feature type="compositionally biased region" description="Low complexity" evidence="1">
    <location>
        <begin position="370"/>
        <end position="382"/>
    </location>
</feature>
<feature type="compositionally biased region" description="Low complexity" evidence="1">
    <location>
        <begin position="293"/>
        <end position="346"/>
    </location>
</feature>
<evidence type="ECO:0000313" key="2">
    <source>
        <dbReference type="EMBL" id="EFV14731.1"/>
    </source>
</evidence>
<gene>
    <name evidence="2" type="ORF">HMPREF9336_00422</name>
</gene>
<dbReference type="EMBL" id="ACZI02000003">
    <property type="protein sequence ID" value="EFV14731.1"/>
    <property type="molecule type" value="Genomic_DNA"/>
</dbReference>
<feature type="region of interest" description="Disordered" evidence="1">
    <location>
        <begin position="165"/>
        <end position="384"/>
    </location>
</feature>
<dbReference type="Proteomes" id="UP000004816">
    <property type="component" value="Unassembled WGS sequence"/>
</dbReference>
<protein>
    <submittedName>
        <fullName evidence="2">Uncharacterized protein</fullName>
    </submittedName>
</protein>
<comment type="caution">
    <text evidence="2">The sequence shown here is derived from an EMBL/GenBank/DDBJ whole genome shotgun (WGS) entry which is preliminary data.</text>
</comment>
<evidence type="ECO:0000313" key="3">
    <source>
        <dbReference type="Proteomes" id="UP000004816"/>
    </source>
</evidence>
<feature type="compositionally biased region" description="Basic and acidic residues" evidence="1">
    <location>
        <begin position="347"/>
        <end position="356"/>
    </location>
</feature>
<keyword evidence="3" id="KW-1185">Reference proteome</keyword>
<feature type="compositionally biased region" description="Low complexity" evidence="1">
    <location>
        <begin position="263"/>
        <end position="286"/>
    </location>
</feature>
<evidence type="ECO:0000256" key="1">
    <source>
        <dbReference type="SAM" id="MobiDB-lite"/>
    </source>
</evidence>
<dbReference type="STRING" id="679197.HMPREF9336_00422"/>
<reference evidence="2 3" key="1">
    <citation type="journal article" date="2011" name="Stand. Genomic Sci.">
        <title>High quality draft genome sequence of Segniliparus rugosus CDC 945(T)= (ATCC BAA-974(T)).</title>
        <authorList>
            <person name="Earl A.M."/>
            <person name="Desjardins C.A."/>
            <person name="Fitzgerald M.G."/>
            <person name="Arachchi H.M."/>
            <person name="Zeng Q."/>
            <person name="Mehta T."/>
            <person name="Griggs A."/>
            <person name="Birren B.W."/>
            <person name="Toney N.C."/>
            <person name="Carr J."/>
            <person name="Posey J."/>
            <person name="Butler W.R."/>
        </authorList>
    </citation>
    <scope>NUCLEOTIDE SEQUENCE [LARGE SCALE GENOMIC DNA]</scope>
    <source>
        <strain evidence="3">ATCC BAA-974 / DSM 45345 / CCUG 50838 / CIP 108380 / JCM 13579 / CDC 945</strain>
    </source>
</reference>
<accession>E5XLQ3</accession>
<dbReference type="OrthoDB" id="9887086at2"/>
<dbReference type="AlphaFoldDB" id="E5XLQ3"/>
<sequence>MSIAAYPRPTGEIESKVVDQLWVELSELLVQQWADRFKDVRGFELACSHTLGTNSKLLVDVFTGDGGYAAQDALDRRKQDYANNSDASEQDRAHAQKLADDIRDTKIKMAQVANTVKIRVDAIRFRGKLQNKPANVIDAEVNDQIAQGRKACKELADQLRDSAKTIASGSDDSGNADSEDGGDVSSRSRKPVVEKHLAPEPSTPQSEADGPDVARRGGSEAVAKSQPRSDEQEAKPASQEQSVQSAPSSSPASQSSVKQGGESHATAQGTAAPAAATHVSSAAPVDHAPPPSAHAAPIQQQPAERPGFFSAPAPFSRPSQPQPRSSSQTTAQSGAQAAAQPQPAQEQQHREDHLVGHEQAQQQQASWSDGGATTSAMGAAALAPPPAGHMGWSAPVTSLESRTGFSASSFGYQGESGHTLGHDGVLGSTDGNREYLAWAAAAVGATAARCRIGGVEFAAVVYYQPETGVNGLSTMLCSNFGLAYLPPDVVPPQAVGVMYAPETEFSDWPSCLPCAAQTASVWFEELERSTHFGWEPPRLLALVSTVPVPPVLEQWAWQRGGQAVVARRGGWDQFRQGAFSPTRLAAVAPQLAGALRTLPPEPAKELGFEVAEWAARSTRLADRDEYVGGKIVPWFKKRKKLPADVFEALGSVAQRHDSMWIAQAAALPPAPGSEGQGWDDRAVPPLMRVLDRPVPLGAQMEFGRARAALALRAAFAAPGHPDALADVIYEAWCATSDWKSVVQRVNARLSGRGTTW</sequence>